<evidence type="ECO:0000259" key="2">
    <source>
        <dbReference type="SMART" id="SM00507"/>
    </source>
</evidence>
<dbReference type="InterPro" id="IPR003615">
    <property type="entry name" value="HNH_nuc"/>
</dbReference>
<feature type="compositionally biased region" description="Low complexity" evidence="1">
    <location>
        <begin position="408"/>
        <end position="418"/>
    </location>
</feature>
<feature type="region of interest" description="Disordered" evidence="1">
    <location>
        <begin position="67"/>
        <end position="86"/>
    </location>
</feature>
<reference evidence="4" key="1">
    <citation type="submission" date="2018-05" db="EMBL/GenBank/DDBJ databases">
        <authorList>
            <person name="Li Y."/>
        </authorList>
    </citation>
    <scope>NUCLEOTIDE SEQUENCE [LARGE SCALE GENOMIC DNA]</scope>
    <source>
        <strain evidence="4">sk1b4</strain>
    </source>
</reference>
<dbReference type="EMBL" id="QETB01000001">
    <property type="protein sequence ID" value="PWF27563.1"/>
    <property type="molecule type" value="Genomic_DNA"/>
</dbReference>
<dbReference type="CDD" id="cd00085">
    <property type="entry name" value="HNHc"/>
    <property type="match status" value="1"/>
</dbReference>
<feature type="compositionally biased region" description="Gly residues" evidence="1">
    <location>
        <begin position="270"/>
        <end position="279"/>
    </location>
</feature>
<dbReference type="InterPro" id="IPR002711">
    <property type="entry name" value="HNH"/>
</dbReference>
<protein>
    <recommendedName>
        <fullName evidence="2">HNH nuclease domain-containing protein</fullName>
    </recommendedName>
</protein>
<dbReference type="AlphaFoldDB" id="A0A2V1K8V0"/>
<keyword evidence="4" id="KW-1185">Reference proteome</keyword>
<evidence type="ECO:0000256" key="1">
    <source>
        <dbReference type="SAM" id="MobiDB-lite"/>
    </source>
</evidence>
<gene>
    <name evidence="3" type="ORF">DD236_04075</name>
</gene>
<accession>A0A2V1K8V0</accession>
<sequence length="680" mass="71451">MDSLDQFRGAVKQVFGQCGSLEFEGAGVSECVEVIAELKELRLAVDGLVIALMGHVDAAQVKARERAAESEGGAEGDSASGSKATLLPGRDATLSELMARTGKKSKRGAANEVRAAQAANESFPRFVDLMRRGKISEDHIDILRGAAKSPGMAEVIQSDEERILALAEEQSVDEFRTSIRTLLFKHAPAVAEREVQAAERREKLALYPDANGYRVHGWFTALNGAVLKNAIRQQVGVPAQGDRRDQGERNAEAIVQMAHIVQGASDSPSLGGGSAGGSGARETSGLEGGSADGSGAGAGVLRKSGSSVRHQVLVHVPLSTLIRTEEAIEVGCRVISSGRVGDEGSAEVANGQRARDASGGPEGHIAADGNGDPSGSGVAPTYSIGIRADSSGARAEFGDFGLDSDAAPPQGRGFSSRSGRQRPARAPDLFDTGGPPPDWAVGPDELADSGPPEDIGSRAGLRPPSNAMPPRRMPPRNSTAAARPTRPRWQDPLEAGLDCPADGGGLGQRGVCLDSREELEHDLGTMLGMIRSGIDISMLDGFAPARLSDGSPLAPTQLAQMLCDSDLARIVMTAYGEPIDVSRNQRLYGARQTKAVIARDMHCRFPGCSRGPELGQVHHAQEWEKGGATVIDNAVLLCFAHHRYVHAKQITIAHHAGGFLFTERDGSVVGITHHAKLLAA</sequence>
<feature type="compositionally biased region" description="Low complexity" evidence="1">
    <location>
        <begin position="462"/>
        <end position="478"/>
    </location>
</feature>
<feature type="region of interest" description="Disordered" evidence="1">
    <location>
        <begin position="341"/>
        <end position="383"/>
    </location>
</feature>
<dbReference type="Pfam" id="PF01844">
    <property type="entry name" value="HNH"/>
    <property type="match status" value="1"/>
</dbReference>
<dbReference type="Proteomes" id="UP000245283">
    <property type="component" value="Unassembled WGS sequence"/>
</dbReference>
<feature type="domain" description="HNH nuclease" evidence="2">
    <location>
        <begin position="591"/>
        <end position="643"/>
    </location>
</feature>
<feature type="region of interest" description="Disordered" evidence="1">
    <location>
        <begin position="397"/>
        <end position="491"/>
    </location>
</feature>
<dbReference type="GO" id="GO:0004519">
    <property type="term" value="F:endonuclease activity"/>
    <property type="evidence" value="ECO:0007669"/>
    <property type="project" value="InterPro"/>
</dbReference>
<feature type="region of interest" description="Disordered" evidence="1">
    <location>
        <begin position="264"/>
        <end position="302"/>
    </location>
</feature>
<organism evidence="3 4">
    <name type="scientific">Ancrocorticia populi</name>
    <dbReference type="NCBI Taxonomy" id="2175228"/>
    <lineage>
        <taxon>Bacteria</taxon>
        <taxon>Bacillati</taxon>
        <taxon>Actinomycetota</taxon>
        <taxon>Actinomycetes</taxon>
        <taxon>Actinomycetales</taxon>
        <taxon>Actinomycetaceae</taxon>
        <taxon>Ancrocorticia</taxon>
    </lineage>
</organism>
<evidence type="ECO:0000313" key="4">
    <source>
        <dbReference type="Proteomes" id="UP000245283"/>
    </source>
</evidence>
<comment type="caution">
    <text evidence="3">The sequence shown here is derived from an EMBL/GenBank/DDBJ whole genome shotgun (WGS) entry which is preliminary data.</text>
</comment>
<dbReference type="RefSeq" id="WP_109093058.1">
    <property type="nucleotide sequence ID" value="NZ_QETB01000001.1"/>
</dbReference>
<dbReference type="GO" id="GO:0003676">
    <property type="term" value="F:nucleic acid binding"/>
    <property type="evidence" value="ECO:0007669"/>
    <property type="project" value="InterPro"/>
</dbReference>
<dbReference type="GO" id="GO:0008270">
    <property type="term" value="F:zinc ion binding"/>
    <property type="evidence" value="ECO:0007669"/>
    <property type="project" value="InterPro"/>
</dbReference>
<proteinExistence type="predicted"/>
<evidence type="ECO:0000313" key="3">
    <source>
        <dbReference type="EMBL" id="PWF27563.1"/>
    </source>
</evidence>
<dbReference type="SMART" id="SM00507">
    <property type="entry name" value="HNHc"/>
    <property type="match status" value="1"/>
</dbReference>
<name>A0A2V1K8V0_9ACTO</name>
<dbReference type="OrthoDB" id="3260936at2"/>
<feature type="compositionally biased region" description="Gly residues" evidence="1">
    <location>
        <begin position="286"/>
        <end position="298"/>
    </location>
</feature>